<dbReference type="GO" id="GO:0033254">
    <property type="term" value="C:vacuolar transporter chaperone complex"/>
    <property type="evidence" value="ECO:0007669"/>
    <property type="project" value="TreeGrafter"/>
</dbReference>
<name>A0A9P0EIU2_9HYPO</name>
<sequence>MKFGEQLEQQSVPQWSLHNLDYNSLKHEIKAHTTRDQATAIAIPGHQDSALSKFEDGLFRELCRQHDRVDLFVSSKADEVSRRLDHLSGAIQRLIRKHSDDSAPTDSIKYHRRLIKYERELYQCGDDIHALSRFGNAQIVAFRKIIKKYKKWTGSTTLGARFNETILNHPKSFTRRDNTPLRFKYQEILSTLQRAYPNIEEFSSPSTIGDPRSRRGSTAAQQSQTQFEPLPPPQIPEEPTQSPSPTVRYWNEYDDGSEAGTPDDEYAIYINPYESTSFPGLDYIQAALSVPFEKAKQLFHRGKNREREPLLTDSRPTTRGYGSTSTDSDEDGYASSSDFPIQGYAAYYAFPSIGEQKNVRYRSNFLFWATISCFLASFLLLAISGVLVMTGRHKLRVEVDAAAAVGVVMSLFFACAAVATSLYRRDPLSISHRLIVGSCFTASCILNGMLLVVVASNTP</sequence>
<evidence type="ECO:0000313" key="9">
    <source>
        <dbReference type="EMBL" id="CAH0053091.1"/>
    </source>
</evidence>
<feature type="region of interest" description="Disordered" evidence="6">
    <location>
        <begin position="303"/>
        <end position="335"/>
    </location>
</feature>
<dbReference type="PROSITE" id="PS51382">
    <property type="entry name" value="SPX"/>
    <property type="match status" value="1"/>
</dbReference>
<keyword evidence="3 7" id="KW-0812">Transmembrane</keyword>
<comment type="subcellular location">
    <subcellularLocation>
        <location evidence="1">Vacuole membrane</location>
        <topology evidence="1">Multi-pass membrane protein</topology>
    </subcellularLocation>
</comment>
<evidence type="ECO:0000256" key="7">
    <source>
        <dbReference type="SAM" id="Phobius"/>
    </source>
</evidence>
<dbReference type="InterPro" id="IPR004331">
    <property type="entry name" value="SPX_dom"/>
</dbReference>
<feature type="transmembrane region" description="Helical" evidence="7">
    <location>
        <begin position="434"/>
        <end position="455"/>
    </location>
</feature>
<dbReference type="EMBL" id="CABFOC020000045">
    <property type="protein sequence ID" value="CAH0053091.1"/>
    <property type="molecule type" value="Genomic_DNA"/>
</dbReference>
<dbReference type="GO" id="GO:0000329">
    <property type="term" value="C:fungal-type vacuole membrane"/>
    <property type="evidence" value="ECO:0007669"/>
    <property type="project" value="TreeGrafter"/>
</dbReference>
<evidence type="ECO:0000256" key="5">
    <source>
        <dbReference type="ARBA" id="ARBA00023136"/>
    </source>
</evidence>
<evidence type="ECO:0000256" key="6">
    <source>
        <dbReference type="SAM" id="MobiDB-lite"/>
    </source>
</evidence>
<evidence type="ECO:0000259" key="8">
    <source>
        <dbReference type="PROSITE" id="PS51382"/>
    </source>
</evidence>
<keyword evidence="5 7" id="KW-0472">Membrane</keyword>
<accession>A0A9P0EIU2</accession>
<dbReference type="GO" id="GO:0042144">
    <property type="term" value="P:vacuole fusion, non-autophagic"/>
    <property type="evidence" value="ECO:0007669"/>
    <property type="project" value="TreeGrafter"/>
</dbReference>
<feature type="transmembrane region" description="Helical" evidence="7">
    <location>
        <begin position="401"/>
        <end position="422"/>
    </location>
</feature>
<dbReference type="GO" id="GO:0016237">
    <property type="term" value="P:microautophagy"/>
    <property type="evidence" value="ECO:0007669"/>
    <property type="project" value="TreeGrafter"/>
</dbReference>
<dbReference type="GO" id="GO:0007034">
    <property type="term" value="P:vacuolar transport"/>
    <property type="evidence" value="ECO:0007669"/>
    <property type="project" value="TreeGrafter"/>
</dbReference>
<feature type="transmembrane region" description="Helical" evidence="7">
    <location>
        <begin position="365"/>
        <end position="389"/>
    </location>
</feature>
<dbReference type="OrthoDB" id="5588846at2759"/>
<keyword evidence="2" id="KW-0926">Vacuole</keyword>
<feature type="compositionally biased region" description="Low complexity" evidence="6">
    <location>
        <begin position="237"/>
        <end position="246"/>
    </location>
</feature>
<proteinExistence type="predicted"/>
<comment type="caution">
    <text evidence="9">The sequence shown here is derived from an EMBL/GenBank/DDBJ whole genome shotgun (WGS) entry which is preliminary data.</text>
</comment>
<reference evidence="9 10" key="2">
    <citation type="submission" date="2021-10" db="EMBL/GenBank/DDBJ databases">
        <authorList>
            <person name="Piombo E."/>
        </authorList>
    </citation>
    <scope>NUCLEOTIDE SEQUENCE [LARGE SCALE GENOMIC DNA]</scope>
</reference>
<feature type="compositionally biased region" description="Polar residues" evidence="6">
    <location>
        <begin position="314"/>
        <end position="326"/>
    </location>
</feature>
<dbReference type="GO" id="GO:0006799">
    <property type="term" value="P:polyphosphate biosynthetic process"/>
    <property type="evidence" value="ECO:0007669"/>
    <property type="project" value="UniProtKB-ARBA"/>
</dbReference>
<evidence type="ECO:0000256" key="3">
    <source>
        <dbReference type="ARBA" id="ARBA00022692"/>
    </source>
</evidence>
<protein>
    <recommendedName>
        <fullName evidence="8">SPX domain-containing protein</fullName>
    </recommendedName>
</protein>
<evidence type="ECO:0000256" key="1">
    <source>
        <dbReference type="ARBA" id="ARBA00004128"/>
    </source>
</evidence>
<dbReference type="CDD" id="cd14474">
    <property type="entry name" value="SPX_YDR089W"/>
    <property type="match status" value="1"/>
</dbReference>
<dbReference type="Proteomes" id="UP000775872">
    <property type="component" value="Unassembled WGS sequence"/>
</dbReference>
<feature type="domain" description="SPX" evidence="8">
    <location>
        <begin position="1"/>
        <end position="163"/>
    </location>
</feature>
<gene>
    <name evidence="9" type="ORF">CSOL1703_00004961</name>
</gene>
<dbReference type="AlphaFoldDB" id="A0A9P0EIU2"/>
<keyword evidence="10" id="KW-1185">Reference proteome</keyword>
<keyword evidence="4 7" id="KW-1133">Transmembrane helix</keyword>
<evidence type="ECO:0000256" key="4">
    <source>
        <dbReference type="ARBA" id="ARBA00022989"/>
    </source>
</evidence>
<evidence type="ECO:0000256" key="2">
    <source>
        <dbReference type="ARBA" id="ARBA00022554"/>
    </source>
</evidence>
<evidence type="ECO:0000313" key="10">
    <source>
        <dbReference type="Proteomes" id="UP000775872"/>
    </source>
</evidence>
<dbReference type="InterPro" id="IPR051572">
    <property type="entry name" value="VTC_Complex_Subunit"/>
</dbReference>
<organism evidence="9 10">
    <name type="scientific">Clonostachys solani</name>
    <dbReference type="NCBI Taxonomy" id="160281"/>
    <lineage>
        <taxon>Eukaryota</taxon>
        <taxon>Fungi</taxon>
        <taxon>Dikarya</taxon>
        <taxon>Ascomycota</taxon>
        <taxon>Pezizomycotina</taxon>
        <taxon>Sordariomycetes</taxon>
        <taxon>Hypocreomycetidae</taxon>
        <taxon>Hypocreales</taxon>
        <taxon>Bionectriaceae</taxon>
        <taxon>Clonostachys</taxon>
    </lineage>
</organism>
<dbReference type="PANTHER" id="PTHR46140:SF1">
    <property type="entry name" value="VACUOLAR TRANSPORTER CHAPERONE COMPLEX SUBUNIT 4-RELATED"/>
    <property type="match status" value="1"/>
</dbReference>
<feature type="region of interest" description="Disordered" evidence="6">
    <location>
        <begin position="200"/>
        <end position="264"/>
    </location>
</feature>
<feature type="compositionally biased region" description="Acidic residues" evidence="6">
    <location>
        <begin position="252"/>
        <end position="264"/>
    </location>
</feature>
<dbReference type="PANTHER" id="PTHR46140">
    <property type="entry name" value="VACUOLAR TRANSPORTER CHAPERONE 1-RELATED"/>
    <property type="match status" value="1"/>
</dbReference>
<dbReference type="Pfam" id="PF03105">
    <property type="entry name" value="SPX"/>
    <property type="match status" value="1"/>
</dbReference>
<reference evidence="10" key="1">
    <citation type="submission" date="2019-06" db="EMBL/GenBank/DDBJ databases">
        <authorList>
            <person name="Broberg M."/>
        </authorList>
    </citation>
    <scope>NUCLEOTIDE SEQUENCE [LARGE SCALE GENOMIC DNA]</scope>
</reference>